<dbReference type="GO" id="GO:0008106">
    <property type="term" value="F:alcohol dehydrogenase (NADP+) activity"/>
    <property type="evidence" value="ECO:0007669"/>
    <property type="project" value="UniProtKB-EC"/>
</dbReference>
<reference evidence="11" key="1">
    <citation type="submission" date="2016-10" db="EMBL/GenBank/DDBJ databases">
        <authorList>
            <person name="Varghese N."/>
            <person name="Submissions S."/>
        </authorList>
    </citation>
    <scope>NUCLEOTIDE SEQUENCE [LARGE SCALE GENOMIC DNA]</scope>
    <source>
        <strain evidence="11">CBMB127</strain>
    </source>
</reference>
<dbReference type="SUPFAM" id="SSF50129">
    <property type="entry name" value="GroES-like"/>
    <property type="match status" value="1"/>
</dbReference>
<keyword evidence="6" id="KW-0560">Oxidoreductase</keyword>
<dbReference type="InterPro" id="IPR036291">
    <property type="entry name" value="NAD(P)-bd_dom_sf"/>
</dbReference>
<keyword evidence="4 8" id="KW-0862">Zinc</keyword>
<evidence type="ECO:0000256" key="5">
    <source>
        <dbReference type="ARBA" id="ARBA00022857"/>
    </source>
</evidence>
<dbReference type="SMART" id="SM00829">
    <property type="entry name" value="PKS_ER"/>
    <property type="match status" value="1"/>
</dbReference>
<dbReference type="GO" id="GO:0008270">
    <property type="term" value="F:zinc ion binding"/>
    <property type="evidence" value="ECO:0007669"/>
    <property type="project" value="InterPro"/>
</dbReference>
<evidence type="ECO:0000256" key="7">
    <source>
        <dbReference type="ARBA" id="ARBA00024074"/>
    </source>
</evidence>
<dbReference type="Gene3D" id="3.40.50.720">
    <property type="entry name" value="NAD(P)-binding Rossmann-like Domain"/>
    <property type="match status" value="1"/>
</dbReference>
<protein>
    <recommendedName>
        <fullName evidence="7">alcohol dehydrogenase (NADP(+))</fullName>
        <ecNumber evidence="7">1.1.1.2</ecNumber>
    </recommendedName>
</protein>
<feature type="domain" description="Enoyl reductase (ER)" evidence="9">
    <location>
        <begin position="11"/>
        <end position="333"/>
    </location>
</feature>
<dbReference type="PANTHER" id="PTHR42683">
    <property type="entry name" value="ALDEHYDE REDUCTASE"/>
    <property type="match status" value="1"/>
</dbReference>
<evidence type="ECO:0000256" key="3">
    <source>
        <dbReference type="ARBA" id="ARBA00022723"/>
    </source>
</evidence>
<evidence type="ECO:0000259" key="9">
    <source>
        <dbReference type="SMART" id="SM00829"/>
    </source>
</evidence>
<dbReference type="Gene3D" id="3.90.180.10">
    <property type="entry name" value="Medium-chain alcohol dehydrogenases, catalytic domain"/>
    <property type="match status" value="1"/>
</dbReference>
<dbReference type="STRING" id="492660.SAMN05192566_1975"/>
<keyword evidence="3 8" id="KW-0479">Metal-binding</keyword>
<dbReference type="SUPFAM" id="SSF51735">
    <property type="entry name" value="NAD(P)-binding Rossmann-fold domains"/>
    <property type="match status" value="1"/>
</dbReference>
<accession>A0A1G9DTW2</accession>
<dbReference type="InterPro" id="IPR013149">
    <property type="entry name" value="ADH-like_C"/>
</dbReference>
<dbReference type="InterPro" id="IPR011032">
    <property type="entry name" value="GroES-like_sf"/>
</dbReference>
<dbReference type="PROSITE" id="PS00059">
    <property type="entry name" value="ADH_ZINC"/>
    <property type="match status" value="1"/>
</dbReference>
<evidence type="ECO:0000256" key="1">
    <source>
        <dbReference type="ARBA" id="ARBA00001947"/>
    </source>
</evidence>
<dbReference type="InterPro" id="IPR047109">
    <property type="entry name" value="CAD-like"/>
</dbReference>
<dbReference type="EC" id="1.1.1.2" evidence="7"/>
<keyword evidence="5" id="KW-0521">NADP</keyword>
<proteinExistence type="inferred from homology"/>
<comment type="similarity">
    <text evidence="2 8">Belongs to the zinc-containing alcohol dehydrogenase family.</text>
</comment>
<dbReference type="Pfam" id="PF08240">
    <property type="entry name" value="ADH_N"/>
    <property type="match status" value="1"/>
</dbReference>
<evidence type="ECO:0000256" key="4">
    <source>
        <dbReference type="ARBA" id="ARBA00022833"/>
    </source>
</evidence>
<evidence type="ECO:0000256" key="6">
    <source>
        <dbReference type="ARBA" id="ARBA00023002"/>
    </source>
</evidence>
<dbReference type="InterPro" id="IPR013154">
    <property type="entry name" value="ADH-like_N"/>
</dbReference>
<evidence type="ECO:0000256" key="8">
    <source>
        <dbReference type="RuleBase" id="RU361277"/>
    </source>
</evidence>
<dbReference type="CDD" id="cd05283">
    <property type="entry name" value="CAD1"/>
    <property type="match status" value="1"/>
</dbReference>
<evidence type="ECO:0000256" key="2">
    <source>
        <dbReference type="ARBA" id="ARBA00008072"/>
    </source>
</evidence>
<keyword evidence="11" id="KW-1185">Reference proteome</keyword>
<dbReference type="InterPro" id="IPR002328">
    <property type="entry name" value="ADH_Zn_CS"/>
</dbReference>
<dbReference type="FunFam" id="3.90.180.10:FF:000018">
    <property type="entry name" value="NAD(P)-dependent alcohol dehydrogenase"/>
    <property type="match status" value="1"/>
</dbReference>
<dbReference type="RefSeq" id="WP_091471993.1">
    <property type="nucleotide sequence ID" value="NZ_FNFX01000004.1"/>
</dbReference>
<comment type="cofactor">
    <cofactor evidence="1 8">
        <name>Zn(2+)</name>
        <dbReference type="ChEBI" id="CHEBI:29105"/>
    </cofactor>
</comment>
<dbReference type="Pfam" id="PF00107">
    <property type="entry name" value="ADH_zinc_N"/>
    <property type="match status" value="1"/>
</dbReference>
<dbReference type="InterPro" id="IPR020843">
    <property type="entry name" value="ER"/>
</dbReference>
<dbReference type="EMBL" id="FNFX01000004">
    <property type="protein sequence ID" value="SDK67294.1"/>
    <property type="molecule type" value="Genomic_DNA"/>
</dbReference>
<dbReference type="FunFam" id="3.40.50.720:FF:000022">
    <property type="entry name" value="Cinnamyl alcohol dehydrogenase"/>
    <property type="match status" value="1"/>
</dbReference>
<evidence type="ECO:0000313" key="11">
    <source>
        <dbReference type="Proteomes" id="UP000198629"/>
    </source>
</evidence>
<gene>
    <name evidence="10" type="ORF">SAMN05192566_1975</name>
</gene>
<dbReference type="PROSITE" id="PS00065">
    <property type="entry name" value="D_2_HYDROXYACID_DH_1"/>
    <property type="match status" value="1"/>
</dbReference>
<sequence length="342" mass="37001">MKTIKSWTAEGQNSPLELLSLLPEELGSEEIEVKVEHCGLCHSDLSMISNEWGLTKYPLVPGHEVVGKVVAIGNHVKGIKIGQKVGVGWNAGSCMHCPQCMGGEHNLCGSIQPTIVSHHGGLAEKVRSHWAWAIPLPENINMAEAGPLLCAGVTVFTPLLTFGIKPTDHVGIVGIGGLGHLAIKFAKAWGCEVTAFTSNPNKTKEALDFGAHNVISSCDPHEILKVANTLDFLLITVNTPLDWSAYVRTLRQNGRMAIVGVILEEMQISALDLIFGQKRIAGSLNGGPAMTAQMIEFAVRHNIYPQTEHFPMSKVNDALRHLSEGNARYRIVLDADFPEQSG</sequence>
<evidence type="ECO:0000313" key="10">
    <source>
        <dbReference type="EMBL" id="SDK67294.1"/>
    </source>
</evidence>
<dbReference type="InterPro" id="IPR029752">
    <property type="entry name" value="D-isomer_DH_CS1"/>
</dbReference>
<dbReference type="OrthoDB" id="9771084at2"/>
<organism evidence="10 11">
    <name type="scientific">Methylophilus rhizosphaerae</name>
    <dbReference type="NCBI Taxonomy" id="492660"/>
    <lineage>
        <taxon>Bacteria</taxon>
        <taxon>Pseudomonadati</taxon>
        <taxon>Pseudomonadota</taxon>
        <taxon>Betaproteobacteria</taxon>
        <taxon>Nitrosomonadales</taxon>
        <taxon>Methylophilaceae</taxon>
        <taxon>Methylophilus</taxon>
    </lineage>
</organism>
<dbReference type="AlphaFoldDB" id="A0A1G9DTW2"/>
<name>A0A1G9DTW2_9PROT</name>
<dbReference type="Proteomes" id="UP000198629">
    <property type="component" value="Unassembled WGS sequence"/>
</dbReference>